<protein>
    <submittedName>
        <fullName evidence="1">Uncharacterized protein</fullName>
    </submittedName>
</protein>
<name>A0A381VZK1_9ZZZZ</name>
<evidence type="ECO:0000313" key="1">
    <source>
        <dbReference type="EMBL" id="SVA45720.1"/>
    </source>
</evidence>
<dbReference type="EMBL" id="UINC01010261">
    <property type="protein sequence ID" value="SVA45720.1"/>
    <property type="molecule type" value="Genomic_DNA"/>
</dbReference>
<gene>
    <name evidence="1" type="ORF">METZ01_LOCUS98574</name>
</gene>
<proteinExistence type="predicted"/>
<dbReference type="AlphaFoldDB" id="A0A381VZK1"/>
<accession>A0A381VZK1</accession>
<reference evidence="1" key="1">
    <citation type="submission" date="2018-05" db="EMBL/GenBank/DDBJ databases">
        <authorList>
            <person name="Lanie J.A."/>
            <person name="Ng W.-L."/>
            <person name="Kazmierczak K.M."/>
            <person name="Andrzejewski T.M."/>
            <person name="Davidsen T.M."/>
            <person name="Wayne K.J."/>
            <person name="Tettelin H."/>
            <person name="Glass J.I."/>
            <person name="Rusch D."/>
            <person name="Podicherti R."/>
            <person name="Tsui H.-C.T."/>
            <person name="Winkler M.E."/>
        </authorList>
    </citation>
    <scope>NUCLEOTIDE SEQUENCE</scope>
</reference>
<sequence>MADLTFLQYVKAQTRKAEKIDETMLLQGLSKSPISDRMIDKNMAYIIRTNRVLDNNHKHWDRWDKEYR</sequence>
<organism evidence="1">
    <name type="scientific">marine metagenome</name>
    <dbReference type="NCBI Taxonomy" id="408172"/>
    <lineage>
        <taxon>unclassified sequences</taxon>
        <taxon>metagenomes</taxon>
        <taxon>ecological metagenomes</taxon>
    </lineage>
</organism>